<protein>
    <recommendedName>
        <fullName evidence="4">CCHC-type domain-containing protein</fullName>
    </recommendedName>
</protein>
<proteinExistence type="predicted"/>
<feature type="region of interest" description="Disordered" evidence="2">
    <location>
        <begin position="151"/>
        <end position="178"/>
    </location>
</feature>
<organism evidence="3">
    <name type="scientific">Tanacetum cinerariifolium</name>
    <name type="common">Dalmatian daisy</name>
    <name type="synonym">Chrysanthemum cinerariifolium</name>
    <dbReference type="NCBI Taxonomy" id="118510"/>
    <lineage>
        <taxon>Eukaryota</taxon>
        <taxon>Viridiplantae</taxon>
        <taxon>Streptophyta</taxon>
        <taxon>Embryophyta</taxon>
        <taxon>Tracheophyta</taxon>
        <taxon>Spermatophyta</taxon>
        <taxon>Magnoliopsida</taxon>
        <taxon>eudicotyledons</taxon>
        <taxon>Gunneridae</taxon>
        <taxon>Pentapetalae</taxon>
        <taxon>asterids</taxon>
        <taxon>campanulids</taxon>
        <taxon>Asterales</taxon>
        <taxon>Asteraceae</taxon>
        <taxon>Asteroideae</taxon>
        <taxon>Anthemideae</taxon>
        <taxon>Anthemidinae</taxon>
        <taxon>Tanacetum</taxon>
    </lineage>
</organism>
<dbReference type="EMBL" id="BKCJ010306640">
    <property type="protein sequence ID" value="GEZ66029.1"/>
    <property type="molecule type" value="Genomic_DNA"/>
</dbReference>
<evidence type="ECO:0000313" key="3">
    <source>
        <dbReference type="EMBL" id="GEZ66029.1"/>
    </source>
</evidence>
<evidence type="ECO:0000256" key="1">
    <source>
        <dbReference type="SAM" id="Coils"/>
    </source>
</evidence>
<evidence type="ECO:0008006" key="4">
    <source>
        <dbReference type="Google" id="ProtNLM"/>
    </source>
</evidence>
<evidence type="ECO:0000256" key="2">
    <source>
        <dbReference type="SAM" id="MobiDB-lite"/>
    </source>
</evidence>
<keyword evidence="1" id="KW-0175">Coiled coil</keyword>
<comment type="caution">
    <text evidence="3">The sequence shown here is derived from an EMBL/GenBank/DDBJ whole genome shotgun (WGS) entry which is preliminary data.</text>
</comment>
<sequence length="544" mass="61165">MSTDKESSAAVIEGQGAAAVQVTRDKTDEEFTEIENNRELANIQATNILSQGLPRHVFNILNQTRTGKEIWDNLDIPSHQMNTKFVNNLPPYWAKYMTNVKNNKDISATTYVEIYNYLKSYEPHAMKTLKKQEQSSSIVDPLSYLALTTHHLTPTQPTNPPPSTSSLTLPPQPATQSSNDAMLATMNQIVNLLSGFQKQFPPTNNQLRTSSNSRSHATVTDNKGKLMICYNYCGEGHVSRQCKEKKRVKDSQYFKDKMLLMDAKEKGAVLDAEVEAFLADVECTAPYDQPLAITTTNIFEVRHEDANDSDVDEGPHAAAAFMANLSSTSGTNGATTSHVNEVHIDDNQIFDNVNHLLAHEIHQEEHIDADVESDIDDNTIPYHQYQLDSEVQDVPTEVSSVSPGEISMITILDDLRNQLDGHLNVNQEQSMVNDSLRAELSRYENLVKEVTEFMRILDELDKEYEQCVLEKKKLQIEKKNSLIQNKCLITDCIAKDICSIMLASDRDRPPSEEPSSNCVRENSKVIELEAEILKQQQMLAESDK</sequence>
<reference evidence="3" key="1">
    <citation type="journal article" date="2019" name="Sci. Rep.">
        <title>Draft genome of Tanacetum cinerariifolium, the natural source of mosquito coil.</title>
        <authorList>
            <person name="Yamashiro T."/>
            <person name="Shiraishi A."/>
            <person name="Satake H."/>
            <person name="Nakayama K."/>
        </authorList>
    </citation>
    <scope>NUCLEOTIDE SEQUENCE</scope>
</reference>
<dbReference type="AlphaFoldDB" id="A0A699INM8"/>
<gene>
    <name evidence="3" type="ORF">Tci_538002</name>
</gene>
<accession>A0A699INM8</accession>
<name>A0A699INM8_TANCI</name>
<feature type="coiled-coil region" evidence="1">
    <location>
        <begin position="443"/>
        <end position="477"/>
    </location>
</feature>